<dbReference type="HOGENOM" id="CLU_028365_4_0_1"/>
<feature type="transmembrane region" description="Helical" evidence="6">
    <location>
        <begin position="325"/>
        <end position="344"/>
    </location>
</feature>
<dbReference type="InterPro" id="IPR020846">
    <property type="entry name" value="MFS_dom"/>
</dbReference>
<name>T1J6Y8_STRMM</name>
<dbReference type="InterPro" id="IPR036259">
    <property type="entry name" value="MFS_trans_sf"/>
</dbReference>
<dbReference type="PhylomeDB" id="T1J6Y8"/>
<keyword evidence="3 6" id="KW-1133">Transmembrane helix</keyword>
<sequence length="500" mass="56038">MANKPSQITIPPENEVKNPNENKSKSCWHLLINTITNITVEPAIFLHFAGFLMAYVMVQSLIIRKVCLHRMNLTDEQCRIIINNKTMEEEAQGYATNFMMYKTVLDTLPSVFWGLFIGSWSDKFGRKYLLIVPNVGSCVSMLLLALVAYKTEWNENYILLSSAIFVLTGGMLVMDTGVMSYIADITTPEKRTLRYGLVSAAILCGAPVGLTIGGQIFKHFNYTYEPVFVISAAVFGLNVLYVAFFIRESVKVDIKKSRNMCLEFLNVENVKQTWVTFIKKRENNGRKQLFLLLLAVSVIFMPLYAKGSLTLTYTRLKFEWDEETFGHYQTADFVFNFLGLMLLLPLMSKLFKWQDITIGIISSFGKILSEILIGISVKGWMLFAAAPIFMLAALTSVIVKTMISRRVSASEQGKIISVISIAEGIVPIIGSAILTPVYNATKATNVKGAVYFVIAGLAVFPILVLIYISQQRKKIANPQTTSTLDLIPIDPVEVFSVDKY</sequence>
<reference evidence="9" key="1">
    <citation type="submission" date="2011-05" db="EMBL/GenBank/DDBJ databases">
        <authorList>
            <person name="Richards S.R."/>
            <person name="Qu J."/>
            <person name="Jiang H."/>
            <person name="Jhangiani S.N."/>
            <person name="Agravi P."/>
            <person name="Goodspeed R."/>
            <person name="Gross S."/>
            <person name="Mandapat C."/>
            <person name="Jackson L."/>
            <person name="Mathew T."/>
            <person name="Pu L."/>
            <person name="Thornton R."/>
            <person name="Saada N."/>
            <person name="Wilczek-Boney K.B."/>
            <person name="Lee S."/>
            <person name="Kovar C."/>
            <person name="Wu Y."/>
            <person name="Scherer S.E."/>
            <person name="Worley K.C."/>
            <person name="Muzny D.M."/>
            <person name="Gibbs R."/>
        </authorList>
    </citation>
    <scope>NUCLEOTIDE SEQUENCE</scope>
    <source>
        <strain evidence="9">Brora</strain>
    </source>
</reference>
<dbReference type="PANTHER" id="PTHR23507:SF1">
    <property type="entry name" value="FI18259P1-RELATED"/>
    <property type="match status" value="1"/>
</dbReference>
<evidence type="ECO:0000259" key="7">
    <source>
        <dbReference type="PROSITE" id="PS50850"/>
    </source>
</evidence>
<feature type="region of interest" description="Disordered" evidence="5">
    <location>
        <begin position="1"/>
        <end position="20"/>
    </location>
</feature>
<proteinExistence type="predicted"/>
<dbReference type="Pfam" id="PF07690">
    <property type="entry name" value="MFS_1"/>
    <property type="match status" value="1"/>
</dbReference>
<feature type="transmembrane region" description="Helical" evidence="6">
    <location>
        <begin position="44"/>
        <end position="63"/>
    </location>
</feature>
<feature type="transmembrane region" description="Helical" evidence="6">
    <location>
        <begin position="381"/>
        <end position="403"/>
    </location>
</feature>
<feature type="transmembrane region" description="Helical" evidence="6">
    <location>
        <begin position="128"/>
        <end position="151"/>
    </location>
</feature>
<reference evidence="8" key="2">
    <citation type="submission" date="2015-02" db="UniProtKB">
        <authorList>
            <consortium name="EnsemblMetazoa"/>
        </authorList>
    </citation>
    <scope>IDENTIFICATION</scope>
</reference>
<feature type="transmembrane region" description="Helical" evidence="6">
    <location>
        <begin position="195"/>
        <end position="216"/>
    </location>
</feature>
<feature type="transmembrane region" description="Helical" evidence="6">
    <location>
        <begin position="415"/>
        <end position="437"/>
    </location>
</feature>
<feature type="transmembrane region" description="Helical" evidence="6">
    <location>
        <begin position="289"/>
        <end position="305"/>
    </location>
</feature>
<accession>T1J6Y8</accession>
<comment type="subcellular location">
    <subcellularLocation>
        <location evidence="1">Membrane</location>
        <topology evidence="1">Multi-pass membrane protein</topology>
    </subcellularLocation>
</comment>
<evidence type="ECO:0000256" key="6">
    <source>
        <dbReference type="SAM" id="Phobius"/>
    </source>
</evidence>
<evidence type="ECO:0000256" key="5">
    <source>
        <dbReference type="SAM" id="MobiDB-lite"/>
    </source>
</evidence>
<dbReference type="eggNOG" id="KOG2816">
    <property type="taxonomic scope" value="Eukaryota"/>
</dbReference>
<dbReference type="PANTHER" id="PTHR23507">
    <property type="entry name" value="ZGC:174356"/>
    <property type="match status" value="1"/>
</dbReference>
<evidence type="ECO:0000313" key="8">
    <source>
        <dbReference type="EnsemblMetazoa" id="SMAR009417-PA"/>
    </source>
</evidence>
<dbReference type="Proteomes" id="UP000014500">
    <property type="component" value="Unassembled WGS sequence"/>
</dbReference>
<keyword evidence="2 6" id="KW-0812">Transmembrane</keyword>
<feature type="domain" description="Major facilitator superfamily (MFS) profile" evidence="7">
    <location>
        <begin position="43"/>
        <end position="473"/>
    </location>
</feature>
<organism evidence="8 9">
    <name type="scientific">Strigamia maritima</name>
    <name type="common">European centipede</name>
    <name type="synonym">Geophilus maritimus</name>
    <dbReference type="NCBI Taxonomy" id="126957"/>
    <lineage>
        <taxon>Eukaryota</taxon>
        <taxon>Metazoa</taxon>
        <taxon>Ecdysozoa</taxon>
        <taxon>Arthropoda</taxon>
        <taxon>Myriapoda</taxon>
        <taxon>Chilopoda</taxon>
        <taxon>Pleurostigmophora</taxon>
        <taxon>Geophilomorpha</taxon>
        <taxon>Linotaeniidae</taxon>
        <taxon>Strigamia</taxon>
    </lineage>
</organism>
<feature type="transmembrane region" description="Helical" evidence="6">
    <location>
        <begin position="157"/>
        <end position="183"/>
    </location>
</feature>
<dbReference type="GO" id="GO:0022857">
    <property type="term" value="F:transmembrane transporter activity"/>
    <property type="evidence" value="ECO:0007669"/>
    <property type="project" value="InterPro"/>
</dbReference>
<dbReference type="Gene3D" id="1.20.1250.20">
    <property type="entry name" value="MFS general substrate transporter like domains"/>
    <property type="match status" value="1"/>
</dbReference>
<keyword evidence="4 6" id="KW-0472">Membrane</keyword>
<feature type="transmembrane region" description="Helical" evidence="6">
    <location>
        <begin position="228"/>
        <end position="246"/>
    </location>
</feature>
<evidence type="ECO:0000256" key="4">
    <source>
        <dbReference type="ARBA" id="ARBA00023136"/>
    </source>
</evidence>
<dbReference type="EMBL" id="JH431897">
    <property type="status" value="NOT_ANNOTATED_CDS"/>
    <property type="molecule type" value="Genomic_DNA"/>
</dbReference>
<dbReference type="PROSITE" id="PS50850">
    <property type="entry name" value="MFS"/>
    <property type="match status" value="1"/>
</dbReference>
<protein>
    <recommendedName>
        <fullName evidence="7">Major facilitator superfamily (MFS) profile domain-containing protein</fullName>
    </recommendedName>
</protein>
<dbReference type="EnsemblMetazoa" id="SMAR009417-RA">
    <property type="protein sequence ID" value="SMAR009417-PA"/>
    <property type="gene ID" value="SMAR009417"/>
</dbReference>
<keyword evidence="9" id="KW-1185">Reference proteome</keyword>
<evidence type="ECO:0000256" key="1">
    <source>
        <dbReference type="ARBA" id="ARBA00004141"/>
    </source>
</evidence>
<dbReference type="OMA" id="NPQCQIP"/>
<evidence type="ECO:0000256" key="2">
    <source>
        <dbReference type="ARBA" id="ARBA00022692"/>
    </source>
</evidence>
<dbReference type="InterPro" id="IPR011701">
    <property type="entry name" value="MFS"/>
</dbReference>
<feature type="transmembrane region" description="Helical" evidence="6">
    <location>
        <begin position="356"/>
        <end position="375"/>
    </location>
</feature>
<dbReference type="AlphaFoldDB" id="T1J6Y8"/>
<dbReference type="SUPFAM" id="SSF103473">
    <property type="entry name" value="MFS general substrate transporter"/>
    <property type="match status" value="1"/>
</dbReference>
<evidence type="ECO:0000256" key="3">
    <source>
        <dbReference type="ARBA" id="ARBA00022989"/>
    </source>
</evidence>
<dbReference type="GO" id="GO:0016020">
    <property type="term" value="C:membrane"/>
    <property type="evidence" value="ECO:0007669"/>
    <property type="project" value="UniProtKB-SubCell"/>
</dbReference>
<evidence type="ECO:0000313" key="9">
    <source>
        <dbReference type="Proteomes" id="UP000014500"/>
    </source>
</evidence>
<feature type="transmembrane region" description="Helical" evidence="6">
    <location>
        <begin position="449"/>
        <end position="468"/>
    </location>
</feature>